<feature type="chain" id="PRO_5001691401" evidence="1">
    <location>
        <begin position="25"/>
        <end position="117"/>
    </location>
</feature>
<name>A0A073IPR6_9BACT</name>
<evidence type="ECO:0000256" key="1">
    <source>
        <dbReference type="SAM" id="SignalP"/>
    </source>
</evidence>
<keyword evidence="1" id="KW-0732">Signal</keyword>
<dbReference type="RefSeq" id="WP_037976157.1">
    <property type="nucleotide sequence ID" value="NZ_CAMETI010000009.1"/>
</dbReference>
<dbReference type="OrthoDB" id="5727at2"/>
<dbReference type="STRING" id="2754.EH55_05045"/>
<sequence length="117" mass="12187">MKLGKTAIAIFSALALLAAGAAFAQPPTDVNLAWDAASSTLSVTAKHPVNDGTKHYIMAMYVSGGGKQLLAKEYGSQQSAETFSDSVKLDGAAPGMKIKVELVCNIMGNAEKEITLK</sequence>
<protein>
    <submittedName>
        <fullName evidence="2">Uncharacterized protein</fullName>
    </submittedName>
</protein>
<dbReference type="GeneID" id="90983659"/>
<evidence type="ECO:0000313" key="3">
    <source>
        <dbReference type="Proteomes" id="UP000027665"/>
    </source>
</evidence>
<feature type="signal peptide" evidence="1">
    <location>
        <begin position="1"/>
        <end position="24"/>
    </location>
</feature>
<proteinExistence type="predicted"/>
<gene>
    <name evidence="2" type="ORF">EH55_05045</name>
</gene>
<keyword evidence="3" id="KW-1185">Reference proteome</keyword>
<accession>A0A073IPR6</accession>
<dbReference type="eggNOG" id="ENOG5033GKC">
    <property type="taxonomic scope" value="Bacteria"/>
</dbReference>
<dbReference type="EMBL" id="JMKI01000031">
    <property type="protein sequence ID" value="KEJ92368.1"/>
    <property type="molecule type" value="Genomic_DNA"/>
</dbReference>
<dbReference type="Proteomes" id="UP000027665">
    <property type="component" value="Unassembled WGS sequence"/>
</dbReference>
<comment type="caution">
    <text evidence="2">The sequence shown here is derived from an EMBL/GenBank/DDBJ whole genome shotgun (WGS) entry which is preliminary data.</text>
</comment>
<organism evidence="2 3">
    <name type="scientific">Synergistes jonesii</name>
    <dbReference type="NCBI Taxonomy" id="2754"/>
    <lineage>
        <taxon>Bacteria</taxon>
        <taxon>Thermotogati</taxon>
        <taxon>Synergistota</taxon>
        <taxon>Synergistia</taxon>
        <taxon>Synergistales</taxon>
        <taxon>Synergistaceae</taxon>
        <taxon>Synergistes</taxon>
    </lineage>
</organism>
<reference evidence="2 3" key="1">
    <citation type="submission" date="2014-04" db="EMBL/GenBank/DDBJ databases">
        <title>Draft Genome Sequence of Synergistes jonesii.</title>
        <authorList>
            <person name="Coil D.A."/>
            <person name="Eisen J.A."/>
            <person name="Holland-Moritz H.E."/>
        </authorList>
    </citation>
    <scope>NUCLEOTIDE SEQUENCE [LARGE SCALE GENOMIC DNA]</scope>
    <source>
        <strain evidence="2 3">78-1</strain>
    </source>
</reference>
<dbReference type="AlphaFoldDB" id="A0A073IPR6"/>
<evidence type="ECO:0000313" key="2">
    <source>
        <dbReference type="EMBL" id="KEJ92368.1"/>
    </source>
</evidence>